<dbReference type="Gene3D" id="1.10.287.950">
    <property type="entry name" value="Methyl-accepting chemotaxis protein"/>
    <property type="match status" value="1"/>
</dbReference>
<dbReference type="PROSITE" id="PS50111">
    <property type="entry name" value="CHEMOTAXIS_TRANSDUC_2"/>
    <property type="match status" value="1"/>
</dbReference>
<dbReference type="Gene3D" id="6.10.340.10">
    <property type="match status" value="1"/>
</dbReference>
<evidence type="ECO:0008006" key="9">
    <source>
        <dbReference type="Google" id="ProtNLM"/>
    </source>
</evidence>
<dbReference type="GO" id="GO:0016020">
    <property type="term" value="C:membrane"/>
    <property type="evidence" value="ECO:0007669"/>
    <property type="project" value="InterPro"/>
</dbReference>
<dbReference type="InterPro" id="IPR004089">
    <property type="entry name" value="MCPsignal_dom"/>
</dbReference>
<gene>
    <name evidence="7" type="ORF">A4S15_04250</name>
</gene>
<keyword evidence="1 3" id="KW-0807">Transducer</keyword>
<dbReference type="PANTHER" id="PTHR32089">
    <property type="entry name" value="METHYL-ACCEPTING CHEMOTAXIS PROTEIN MCPB"/>
    <property type="match status" value="1"/>
</dbReference>
<dbReference type="InterPro" id="IPR003660">
    <property type="entry name" value="HAMP_dom"/>
</dbReference>
<evidence type="ECO:0000256" key="3">
    <source>
        <dbReference type="PROSITE-ProRule" id="PRU00284"/>
    </source>
</evidence>
<feature type="domain" description="HAMP" evidence="6">
    <location>
        <begin position="299"/>
        <end position="352"/>
    </location>
</feature>
<keyword evidence="4" id="KW-0812">Transmembrane</keyword>
<reference evidence="7 8" key="1">
    <citation type="journal article" date="2017" name="Water Res.">
        <title>Comammox in drinking water systems.</title>
        <authorList>
            <person name="Wang Y."/>
            <person name="Ma L."/>
            <person name="Mao Y."/>
            <person name="Jiang X."/>
            <person name="Xia Y."/>
            <person name="Yu K."/>
            <person name="Li B."/>
            <person name="Zhang T."/>
        </authorList>
    </citation>
    <scope>NUCLEOTIDE SEQUENCE [LARGE SCALE GENOMIC DNA]</scope>
    <source>
        <strain evidence="7">SG_bin8</strain>
    </source>
</reference>
<dbReference type="InterPro" id="IPR032255">
    <property type="entry name" value="HBM"/>
</dbReference>
<feature type="transmembrane region" description="Helical" evidence="4">
    <location>
        <begin position="279"/>
        <end position="301"/>
    </location>
</feature>
<evidence type="ECO:0000259" key="5">
    <source>
        <dbReference type="PROSITE" id="PS50111"/>
    </source>
</evidence>
<dbReference type="EMBL" id="LWDL01000001">
    <property type="protein sequence ID" value="OQW54811.1"/>
    <property type="molecule type" value="Genomic_DNA"/>
</dbReference>
<dbReference type="SMART" id="SM00283">
    <property type="entry name" value="MA"/>
    <property type="match status" value="1"/>
</dbReference>
<comment type="caution">
    <text evidence="7">The sequence shown here is derived from an EMBL/GenBank/DDBJ whole genome shotgun (WGS) entry which is preliminary data.</text>
</comment>
<dbReference type="STRING" id="1827387.A4S15_04250"/>
<evidence type="ECO:0000313" key="8">
    <source>
        <dbReference type="Proteomes" id="UP000192872"/>
    </source>
</evidence>
<accession>A0A1W9I5P9</accession>
<dbReference type="PANTHER" id="PTHR32089:SF112">
    <property type="entry name" value="LYSOZYME-LIKE PROTEIN-RELATED"/>
    <property type="match status" value="1"/>
</dbReference>
<dbReference type="Pfam" id="PF00015">
    <property type="entry name" value="MCPsignal"/>
    <property type="match status" value="1"/>
</dbReference>
<evidence type="ECO:0000256" key="2">
    <source>
        <dbReference type="ARBA" id="ARBA00029447"/>
    </source>
</evidence>
<evidence type="ECO:0000313" key="7">
    <source>
        <dbReference type="EMBL" id="OQW54811.1"/>
    </source>
</evidence>
<dbReference type="SMART" id="SM00304">
    <property type="entry name" value="HAMP"/>
    <property type="match status" value="2"/>
</dbReference>
<dbReference type="GO" id="GO:0004888">
    <property type="term" value="F:transmembrane signaling receptor activity"/>
    <property type="evidence" value="ECO:0007669"/>
    <property type="project" value="InterPro"/>
</dbReference>
<feature type="domain" description="Methyl-accepting transducer" evidence="5">
    <location>
        <begin position="385"/>
        <end position="614"/>
    </location>
</feature>
<evidence type="ECO:0000256" key="4">
    <source>
        <dbReference type="SAM" id="Phobius"/>
    </source>
</evidence>
<dbReference type="PROSITE" id="PS50885">
    <property type="entry name" value="HAMP"/>
    <property type="match status" value="1"/>
</dbReference>
<dbReference type="Proteomes" id="UP000192872">
    <property type="component" value="Unassembled WGS sequence"/>
</dbReference>
<dbReference type="AlphaFoldDB" id="A0A1W9I5P9"/>
<dbReference type="Pfam" id="PF00672">
    <property type="entry name" value="HAMP"/>
    <property type="match status" value="1"/>
</dbReference>
<organism evidence="7 8">
    <name type="scientific">Candidatus Raskinella chloraquaticus</name>
    <dbReference type="NCBI Taxonomy" id="1951219"/>
    <lineage>
        <taxon>Bacteria</taxon>
        <taxon>Pseudomonadati</taxon>
        <taxon>Pseudomonadota</taxon>
        <taxon>Alphaproteobacteria</taxon>
        <taxon>Hyphomicrobiales</taxon>
        <taxon>Phreatobacteraceae</taxon>
        <taxon>Candidatus Raskinella</taxon>
    </lineage>
</organism>
<protein>
    <recommendedName>
        <fullName evidence="9">Methyl-accepting transducer domain-containing protein</fullName>
    </recommendedName>
</protein>
<dbReference type="PRINTS" id="PR00260">
    <property type="entry name" value="CHEMTRNSDUCR"/>
</dbReference>
<dbReference type="GO" id="GO:0006935">
    <property type="term" value="P:chemotaxis"/>
    <property type="evidence" value="ECO:0007669"/>
    <property type="project" value="InterPro"/>
</dbReference>
<name>A0A1W9I5P9_9HYPH</name>
<evidence type="ECO:0000259" key="6">
    <source>
        <dbReference type="PROSITE" id="PS50885"/>
    </source>
</evidence>
<keyword evidence="4" id="KW-0472">Membrane</keyword>
<sequence length="648" mass="68768">MRTQIFAVGAIAAVGFLAILGLALWNSSTQAVNDHMTRLGSQIALESARAGQDFLQLRRQEKDFLLRLDEKYLKLHNLSEKAARERMEAVKAMAVQINDARLIEALKTIDAPLDDYSRNFKRLVELRLALGVNGASGLEREMARAASELEKKFLSFDNQTFALDVQRLRRVEKDYILYRSEADAKLLGEVSDRLIAAIGAEDLPLADKFGFKGLVEAYVRAFGNWTKLAGDFSQTQKDTSASYAKLEPFIQAATDRADALAVEIERRSQALSAMNFNQMLAVIMAAFVLCTTLSFVVWRYLTGSLALIERATTRLATGELTQPIDAVASKNEIGSLLAALAILRDNLISGESARAAQSASQEANLRRASEIEQLIGGFERDVGEVVRSVSGTSRDINATAGALSQSAEEATKQSGTVAAAADEATINVQTVAAAAEELASSITEIGRRLNETSEISNRAVGEAAEASRTVNSLSTAGERINEIVGLIQTIAAQTNLLALNATIEAARAGEAGRGFAVVAAEVKTLAQNTSQATAQIGGLVNEIQTTTSAAVTAIANISGTIDTMNGVAMAIASAVEEQAATTQEIAARVSHVADGTNEVAANIGGVLDSARHTSDAAGQLSNNSGSLAMRAQDLSQTVARFLSGVRAA</sequence>
<comment type="similarity">
    <text evidence="2">Belongs to the methyl-accepting chemotaxis (MCP) protein family.</text>
</comment>
<dbReference type="GO" id="GO:0007165">
    <property type="term" value="P:signal transduction"/>
    <property type="evidence" value="ECO:0007669"/>
    <property type="project" value="UniProtKB-KW"/>
</dbReference>
<dbReference type="SMART" id="SM01358">
    <property type="entry name" value="HBM"/>
    <property type="match status" value="1"/>
</dbReference>
<dbReference type="InterPro" id="IPR004090">
    <property type="entry name" value="Chemotax_Me-accpt_rcpt"/>
</dbReference>
<keyword evidence="4" id="KW-1133">Transmembrane helix</keyword>
<evidence type="ECO:0000256" key="1">
    <source>
        <dbReference type="ARBA" id="ARBA00023224"/>
    </source>
</evidence>
<dbReference type="SUPFAM" id="SSF58104">
    <property type="entry name" value="Methyl-accepting chemotaxis protein (MCP) signaling domain"/>
    <property type="match status" value="1"/>
</dbReference>
<proteinExistence type="inferred from homology"/>